<reference evidence="7 8" key="1">
    <citation type="submission" date="2017-08" db="EMBL/GenBank/DDBJ databases">
        <title>Whole genome sequences of 6 clinical strains closest to Corynebacterium imitans.</title>
        <authorList>
            <person name="Bernier A.-M."/>
            <person name="Burdz T."/>
            <person name="Bernard K."/>
        </authorList>
    </citation>
    <scope>NUCLEOTIDE SEQUENCE [LARGE SCALE GENOMIC DNA]</scope>
    <source>
        <strain evidence="7 8">NML93-0607</strain>
    </source>
</reference>
<evidence type="ECO:0000259" key="6">
    <source>
        <dbReference type="Pfam" id="PF05154"/>
    </source>
</evidence>
<name>A0ABX4H6U8_9CORY</name>
<dbReference type="InterPro" id="IPR007829">
    <property type="entry name" value="TM2"/>
</dbReference>
<evidence type="ECO:0000256" key="4">
    <source>
        <dbReference type="ARBA" id="ARBA00023136"/>
    </source>
</evidence>
<evidence type="ECO:0000313" key="7">
    <source>
        <dbReference type="EMBL" id="PAT05027.1"/>
    </source>
</evidence>
<dbReference type="EMBL" id="NSGO01000013">
    <property type="protein sequence ID" value="PAT05027.1"/>
    <property type="molecule type" value="Genomic_DNA"/>
</dbReference>
<keyword evidence="4 5" id="KW-0472">Membrane</keyword>
<comment type="caution">
    <text evidence="7">The sequence shown here is derived from an EMBL/GenBank/DDBJ whole genome shotgun (WGS) entry which is preliminary data.</text>
</comment>
<evidence type="ECO:0000256" key="2">
    <source>
        <dbReference type="ARBA" id="ARBA00022692"/>
    </source>
</evidence>
<evidence type="ECO:0000256" key="3">
    <source>
        <dbReference type="ARBA" id="ARBA00022989"/>
    </source>
</evidence>
<feature type="domain" description="TM2" evidence="6">
    <location>
        <begin position="67"/>
        <end position="117"/>
    </location>
</feature>
<sequence length="150" mass="16242">MVDFMTNPQNQYPGSNTPANDFSGAQNGYATGNVPANNYPPTYSNGAQQYGAMGPMGSPQQGVYGEPKSWVVAAVLAFFLGSLGVHNFYLGYTTRGIGQIVLNGLGWLTVWFLVGFFLWAVLGIWAFVEFVMILARAGSYKTDVHGMPLK</sequence>
<organism evidence="7 8">
    <name type="scientific">Corynebacterium hadale</name>
    <dbReference type="NCBI Taxonomy" id="2026255"/>
    <lineage>
        <taxon>Bacteria</taxon>
        <taxon>Bacillati</taxon>
        <taxon>Actinomycetota</taxon>
        <taxon>Actinomycetes</taxon>
        <taxon>Mycobacteriales</taxon>
        <taxon>Corynebacteriaceae</taxon>
        <taxon>Corynebacterium</taxon>
    </lineage>
</organism>
<evidence type="ECO:0000256" key="1">
    <source>
        <dbReference type="ARBA" id="ARBA00004141"/>
    </source>
</evidence>
<accession>A0ABX4H6U8</accession>
<proteinExistence type="predicted"/>
<feature type="transmembrane region" description="Helical" evidence="5">
    <location>
        <begin position="70"/>
        <end position="90"/>
    </location>
</feature>
<keyword evidence="3 5" id="KW-1133">Transmembrane helix</keyword>
<keyword evidence="8" id="KW-1185">Reference proteome</keyword>
<keyword evidence="2 5" id="KW-0812">Transmembrane</keyword>
<evidence type="ECO:0000313" key="8">
    <source>
        <dbReference type="Proteomes" id="UP000218281"/>
    </source>
</evidence>
<protein>
    <recommendedName>
        <fullName evidence="6">TM2 domain-containing protein</fullName>
    </recommendedName>
</protein>
<dbReference type="Pfam" id="PF05154">
    <property type="entry name" value="TM2"/>
    <property type="match status" value="1"/>
</dbReference>
<feature type="transmembrane region" description="Helical" evidence="5">
    <location>
        <begin position="110"/>
        <end position="135"/>
    </location>
</feature>
<comment type="subcellular location">
    <subcellularLocation>
        <location evidence="1">Membrane</location>
        <topology evidence="1">Multi-pass membrane protein</topology>
    </subcellularLocation>
</comment>
<dbReference type="Proteomes" id="UP000218281">
    <property type="component" value="Unassembled WGS sequence"/>
</dbReference>
<gene>
    <name evidence="7" type="ORF">CKJ81_11485</name>
</gene>
<evidence type="ECO:0000256" key="5">
    <source>
        <dbReference type="SAM" id="Phobius"/>
    </source>
</evidence>